<dbReference type="GO" id="GO:0006805">
    <property type="term" value="P:xenobiotic metabolic process"/>
    <property type="evidence" value="ECO:0007669"/>
    <property type="project" value="TreeGrafter"/>
</dbReference>
<evidence type="ECO:0000256" key="1">
    <source>
        <dbReference type="ARBA" id="ARBA00001971"/>
    </source>
</evidence>
<dbReference type="AlphaFoldDB" id="A0A9D3RZW2"/>
<evidence type="ECO:0000256" key="10">
    <source>
        <dbReference type="PIRSR" id="PIRSR602401-1"/>
    </source>
</evidence>
<comment type="subcellular location">
    <subcellularLocation>
        <location evidence="2">Membrane</location>
    </subcellularLocation>
</comment>
<dbReference type="InterPro" id="IPR050182">
    <property type="entry name" value="Cytochrome_P450_fam2"/>
</dbReference>
<evidence type="ECO:0000256" key="5">
    <source>
        <dbReference type="ARBA" id="ARBA00022723"/>
    </source>
</evidence>
<dbReference type="PRINTS" id="PR00385">
    <property type="entry name" value="P450"/>
</dbReference>
<dbReference type="PROSITE" id="PS00086">
    <property type="entry name" value="CYTOCHROME_P450"/>
    <property type="match status" value="1"/>
</dbReference>
<dbReference type="GO" id="GO:0005506">
    <property type="term" value="F:iron ion binding"/>
    <property type="evidence" value="ECO:0007669"/>
    <property type="project" value="InterPro"/>
</dbReference>
<dbReference type="FunFam" id="1.10.630.10:FF:000004">
    <property type="entry name" value="cytochrome P450 2D15 isoform X1"/>
    <property type="match status" value="1"/>
</dbReference>
<keyword evidence="9" id="KW-0472">Membrane</keyword>
<comment type="similarity">
    <text evidence="3 11">Belongs to the cytochrome P450 family.</text>
</comment>
<evidence type="ECO:0000256" key="3">
    <source>
        <dbReference type="ARBA" id="ARBA00010617"/>
    </source>
</evidence>
<gene>
    <name evidence="12" type="ORF">ANANG_G00110040</name>
</gene>
<evidence type="ECO:0000256" key="11">
    <source>
        <dbReference type="RuleBase" id="RU000461"/>
    </source>
</evidence>
<dbReference type="InterPro" id="IPR036396">
    <property type="entry name" value="Cyt_P450_sf"/>
</dbReference>
<dbReference type="GO" id="GO:0006082">
    <property type="term" value="P:organic acid metabolic process"/>
    <property type="evidence" value="ECO:0007669"/>
    <property type="project" value="TreeGrafter"/>
</dbReference>
<evidence type="ECO:0000313" key="12">
    <source>
        <dbReference type="EMBL" id="KAG5849405.1"/>
    </source>
</evidence>
<dbReference type="InterPro" id="IPR002401">
    <property type="entry name" value="Cyt_P450_E_grp-I"/>
</dbReference>
<proteinExistence type="inferred from homology"/>
<keyword evidence="4 10" id="KW-0349">Heme</keyword>
<evidence type="ECO:0008006" key="14">
    <source>
        <dbReference type="Google" id="ProtNLM"/>
    </source>
</evidence>
<keyword evidence="7 10" id="KW-0408">Iron</keyword>
<name>A0A9D3RZW2_ANGAN</name>
<evidence type="ECO:0000256" key="8">
    <source>
        <dbReference type="ARBA" id="ARBA00023033"/>
    </source>
</evidence>
<dbReference type="GO" id="GO:0016712">
    <property type="term" value="F:oxidoreductase activity, acting on paired donors, with incorporation or reduction of molecular oxygen, reduced flavin or flavoprotein as one donor, and incorporation of one atom of oxygen"/>
    <property type="evidence" value="ECO:0007669"/>
    <property type="project" value="TreeGrafter"/>
</dbReference>
<dbReference type="InterPro" id="IPR017972">
    <property type="entry name" value="Cyt_P450_CS"/>
</dbReference>
<dbReference type="OrthoDB" id="2789670at2759"/>
<dbReference type="Proteomes" id="UP001044222">
    <property type="component" value="Unassembled WGS sequence"/>
</dbReference>
<reference evidence="12" key="1">
    <citation type="submission" date="2021-01" db="EMBL/GenBank/DDBJ databases">
        <title>A chromosome-scale assembly of European eel, Anguilla anguilla.</title>
        <authorList>
            <person name="Henkel C."/>
            <person name="Jong-Raadsen S.A."/>
            <person name="Dufour S."/>
            <person name="Weltzien F.-A."/>
            <person name="Palstra A.P."/>
            <person name="Pelster B."/>
            <person name="Spaink H.P."/>
            <person name="Van Den Thillart G.E."/>
            <person name="Jansen H."/>
            <person name="Zahm M."/>
            <person name="Klopp C."/>
            <person name="Cedric C."/>
            <person name="Louis A."/>
            <person name="Berthelot C."/>
            <person name="Parey E."/>
            <person name="Roest Crollius H."/>
            <person name="Montfort J."/>
            <person name="Robinson-Rechavi M."/>
            <person name="Bucao C."/>
            <person name="Bouchez O."/>
            <person name="Gislard M."/>
            <person name="Lluch J."/>
            <person name="Milhes M."/>
            <person name="Lampietro C."/>
            <person name="Lopez Roques C."/>
            <person name="Donnadieu C."/>
            <person name="Braasch I."/>
            <person name="Desvignes T."/>
            <person name="Postlethwait J."/>
            <person name="Bobe J."/>
            <person name="Guiguen Y."/>
            <person name="Dirks R."/>
        </authorList>
    </citation>
    <scope>NUCLEOTIDE SEQUENCE</scope>
    <source>
        <strain evidence="12">Tag_6206</strain>
        <tissue evidence="12">Liver</tissue>
    </source>
</reference>
<dbReference type="SUPFAM" id="SSF48264">
    <property type="entry name" value="Cytochrome P450"/>
    <property type="match status" value="1"/>
</dbReference>
<evidence type="ECO:0000256" key="9">
    <source>
        <dbReference type="ARBA" id="ARBA00023136"/>
    </source>
</evidence>
<dbReference type="Gene3D" id="1.10.630.10">
    <property type="entry name" value="Cytochrome P450"/>
    <property type="match status" value="1"/>
</dbReference>
<keyword evidence="5 10" id="KW-0479">Metal-binding</keyword>
<evidence type="ECO:0000256" key="6">
    <source>
        <dbReference type="ARBA" id="ARBA00023002"/>
    </source>
</evidence>
<evidence type="ECO:0000256" key="7">
    <source>
        <dbReference type="ARBA" id="ARBA00023004"/>
    </source>
</evidence>
<comment type="cofactor">
    <cofactor evidence="1 10">
        <name>heme</name>
        <dbReference type="ChEBI" id="CHEBI:30413"/>
    </cofactor>
</comment>
<dbReference type="Pfam" id="PF00067">
    <property type="entry name" value="p450"/>
    <property type="match status" value="1"/>
</dbReference>
<evidence type="ECO:0000256" key="4">
    <source>
        <dbReference type="ARBA" id="ARBA00022617"/>
    </source>
</evidence>
<dbReference type="GO" id="GO:0016020">
    <property type="term" value="C:membrane"/>
    <property type="evidence" value="ECO:0007669"/>
    <property type="project" value="UniProtKB-SubCell"/>
</dbReference>
<organism evidence="12 13">
    <name type="scientific">Anguilla anguilla</name>
    <name type="common">European freshwater eel</name>
    <name type="synonym">Muraena anguilla</name>
    <dbReference type="NCBI Taxonomy" id="7936"/>
    <lineage>
        <taxon>Eukaryota</taxon>
        <taxon>Metazoa</taxon>
        <taxon>Chordata</taxon>
        <taxon>Craniata</taxon>
        <taxon>Vertebrata</taxon>
        <taxon>Euteleostomi</taxon>
        <taxon>Actinopterygii</taxon>
        <taxon>Neopterygii</taxon>
        <taxon>Teleostei</taxon>
        <taxon>Anguilliformes</taxon>
        <taxon>Anguillidae</taxon>
        <taxon>Anguilla</taxon>
    </lineage>
</organism>
<comment type="caution">
    <text evidence="12">The sequence shown here is derived from an EMBL/GenBank/DDBJ whole genome shotgun (WGS) entry which is preliminary data.</text>
</comment>
<dbReference type="PRINTS" id="PR00463">
    <property type="entry name" value="EP450I"/>
</dbReference>
<protein>
    <recommendedName>
        <fullName evidence="14">Cytochrome P450 2F2-like</fullName>
    </recommendedName>
</protein>
<dbReference type="InterPro" id="IPR001128">
    <property type="entry name" value="Cyt_P450"/>
</dbReference>
<keyword evidence="8 11" id="KW-0503">Monooxygenase</keyword>
<dbReference type="PANTHER" id="PTHR24300:SF327">
    <property type="entry name" value="CYTOCHROME P450 2F2-RELATED"/>
    <property type="match status" value="1"/>
</dbReference>
<evidence type="ECO:0000313" key="13">
    <source>
        <dbReference type="Proteomes" id="UP001044222"/>
    </source>
</evidence>
<dbReference type="OMA" id="MATIHET"/>
<keyword evidence="13" id="KW-1185">Reference proteome</keyword>
<dbReference type="GO" id="GO:0020037">
    <property type="term" value="F:heme binding"/>
    <property type="evidence" value="ECO:0007669"/>
    <property type="project" value="InterPro"/>
</dbReference>
<evidence type="ECO:0000256" key="2">
    <source>
        <dbReference type="ARBA" id="ARBA00004370"/>
    </source>
</evidence>
<sequence>MLGSLILLWIGFYLLFFLFRTRRPKHFPPGPLPFPLFGNLLQLNMSNPLQDLKKLSERYGKVYSIYIGSKPAVVLNGLQAMKEALVAQSVEFAGRPQDLMANHIAGSEGVILADYGLSWKKHRRFALMSLHNFGLGKRSMEQRILGETLHISSCLERSIGKSMDPQHLFCSATCNIICSIMFGSRYEYENERFQAMLSMMQENSKITNGPWTMLYDTVPLFRNLPLPFRRIFRNYSNVREHVLGIVSQQEKSWVSVETRHLIDCYLNEMEKQGDSNICFHKSQMVALLLDLLFAATDTTSNTLRTTLLYLMTHPHVQERCQKEIDEVLGEKEHASFEDRHMMPYTQAMTHEAQRVADTVPLSVFHTTTKDTRLMGYDIPKGTVIIPNLSSVLSEESQWKFPHDFNPSNFLNDRGEFVKPEAFKAFSAGPRVCLGEGLARMELFLILVTLLRRFKFVWPEDSGVPDYTPVFGVTQAPKPYRLGVRLREKPGK</sequence>
<accession>A0A9D3RZW2</accession>
<keyword evidence="6 11" id="KW-0560">Oxidoreductase</keyword>
<feature type="binding site" description="axial binding residue" evidence="10">
    <location>
        <position position="432"/>
    </location>
    <ligand>
        <name>heme</name>
        <dbReference type="ChEBI" id="CHEBI:30413"/>
    </ligand>
    <ligandPart>
        <name>Fe</name>
        <dbReference type="ChEBI" id="CHEBI:18248"/>
    </ligandPart>
</feature>
<dbReference type="GO" id="GO:0005737">
    <property type="term" value="C:cytoplasm"/>
    <property type="evidence" value="ECO:0007669"/>
    <property type="project" value="TreeGrafter"/>
</dbReference>
<dbReference type="EMBL" id="JAFIRN010000005">
    <property type="protein sequence ID" value="KAG5849405.1"/>
    <property type="molecule type" value="Genomic_DNA"/>
</dbReference>
<dbReference type="PANTHER" id="PTHR24300">
    <property type="entry name" value="CYTOCHROME P450 508A4-RELATED"/>
    <property type="match status" value="1"/>
</dbReference>